<organism evidence="3 4">
    <name type="scientific">Cavenderia fasciculata</name>
    <name type="common">Slime mold</name>
    <name type="synonym">Dictyostelium fasciculatum</name>
    <dbReference type="NCBI Taxonomy" id="261658"/>
    <lineage>
        <taxon>Eukaryota</taxon>
        <taxon>Amoebozoa</taxon>
        <taxon>Evosea</taxon>
        <taxon>Eumycetozoa</taxon>
        <taxon>Dictyostelia</taxon>
        <taxon>Acytosteliales</taxon>
        <taxon>Cavenderiaceae</taxon>
        <taxon>Cavenderia</taxon>
    </lineage>
</organism>
<dbReference type="PANTHER" id="PTHR36127">
    <property type="entry name" value="EXPRESSED PROTEIN"/>
    <property type="match status" value="1"/>
</dbReference>
<proteinExistence type="predicted"/>
<dbReference type="OrthoDB" id="18123at2759"/>
<dbReference type="AlphaFoldDB" id="F4Q3D7"/>
<protein>
    <recommendedName>
        <fullName evidence="2">Ras guanine nucleotide exchange factor glfB-like C-terminal domain-containing protein</fullName>
    </recommendedName>
</protein>
<dbReference type="KEGG" id="dfa:DFA_07784"/>
<sequence length="272" mass="31420">MIQLQQSQETLDSQVNDLWKKKMTRLPIYKDLPRLAGRISITSTTDKSINYNPWTPETKTVAATPASTTSSSSSSASSVENHKEEDRKSLKLRLSCVELDKLDLEQDKLEILDNDTNNEKIFKRLKKIIFKMTECFEKSNLEHVKQVFNNYETPTDFELHMSTLLKGVSTIFNDKYDKDEDVRGPEGWRISIEETKDIVTVIHARREESLPTQPKDKQFWFEWQLTVILNKDLTEIESTSLKIVQLQFCEGISQAFKNEVSRALCSGNLFIC</sequence>
<feature type="compositionally biased region" description="Low complexity" evidence="1">
    <location>
        <begin position="60"/>
        <end position="79"/>
    </location>
</feature>
<dbReference type="OMA" id="YIGCYEL"/>
<dbReference type="PANTHER" id="PTHR36127:SF3">
    <property type="entry name" value="COMM DOMAIN-CONTAINING PROTEIN"/>
    <property type="match status" value="1"/>
</dbReference>
<name>F4Q3D7_CACFS</name>
<evidence type="ECO:0000259" key="2">
    <source>
        <dbReference type="Pfam" id="PF24929"/>
    </source>
</evidence>
<evidence type="ECO:0000313" key="4">
    <source>
        <dbReference type="Proteomes" id="UP000007797"/>
    </source>
</evidence>
<keyword evidence="4" id="KW-1185">Reference proteome</keyword>
<dbReference type="RefSeq" id="XP_004355280.1">
    <property type="nucleotide sequence ID" value="XM_004355228.1"/>
</dbReference>
<accession>F4Q3D7</accession>
<dbReference type="Pfam" id="PF24929">
    <property type="entry name" value="GlfB_C"/>
    <property type="match status" value="1"/>
</dbReference>
<feature type="domain" description="Ras guanine nucleotide exchange factor glfB-like C-terminal" evidence="2">
    <location>
        <begin position="185"/>
        <end position="260"/>
    </location>
</feature>
<dbReference type="InterPro" id="IPR056651">
    <property type="entry name" value="GlfB-like_C"/>
</dbReference>
<dbReference type="EMBL" id="GL883021">
    <property type="protein sequence ID" value="EGG16806.1"/>
    <property type="molecule type" value="Genomic_DNA"/>
</dbReference>
<dbReference type="Proteomes" id="UP000007797">
    <property type="component" value="Unassembled WGS sequence"/>
</dbReference>
<feature type="region of interest" description="Disordered" evidence="1">
    <location>
        <begin position="60"/>
        <end position="84"/>
    </location>
</feature>
<reference evidence="4" key="1">
    <citation type="journal article" date="2011" name="Genome Res.">
        <title>Phylogeny-wide analysis of social amoeba genomes highlights ancient origins for complex intercellular communication.</title>
        <authorList>
            <person name="Heidel A.J."/>
            <person name="Lawal H.M."/>
            <person name="Felder M."/>
            <person name="Schilde C."/>
            <person name="Helps N.R."/>
            <person name="Tunggal B."/>
            <person name="Rivero F."/>
            <person name="John U."/>
            <person name="Schleicher M."/>
            <person name="Eichinger L."/>
            <person name="Platzer M."/>
            <person name="Noegel A.A."/>
            <person name="Schaap P."/>
            <person name="Gloeckner G."/>
        </authorList>
    </citation>
    <scope>NUCLEOTIDE SEQUENCE [LARGE SCALE GENOMIC DNA]</scope>
    <source>
        <strain evidence="4">SH3</strain>
    </source>
</reference>
<dbReference type="GeneID" id="14869327"/>
<evidence type="ECO:0000313" key="3">
    <source>
        <dbReference type="EMBL" id="EGG16806.1"/>
    </source>
</evidence>
<evidence type="ECO:0000256" key="1">
    <source>
        <dbReference type="SAM" id="MobiDB-lite"/>
    </source>
</evidence>
<gene>
    <name evidence="3" type="ORF">DFA_07784</name>
</gene>